<reference evidence="7 8" key="1">
    <citation type="submission" date="2016-07" db="EMBL/GenBank/DDBJ databases">
        <title>High microdiversification within the ubiquitous acI lineage of Actinobacteria.</title>
        <authorList>
            <person name="Neuenschwander S.M."/>
            <person name="Salcher M."/>
            <person name="Ghai R."/>
            <person name="Pernthaler J."/>
        </authorList>
    </citation>
    <scope>NUCLEOTIDE SEQUENCE [LARGE SCALE GENOMIC DNA]</scope>
    <source>
        <strain evidence="7">MMS-21-155</strain>
    </source>
</reference>
<accession>A0AAC9YUJ7</accession>
<keyword evidence="2" id="KW-1003">Cell membrane</keyword>
<evidence type="ECO:0000256" key="2">
    <source>
        <dbReference type="ARBA" id="ARBA00022475"/>
    </source>
</evidence>
<dbReference type="CDD" id="cd16914">
    <property type="entry name" value="EcfT"/>
    <property type="match status" value="1"/>
</dbReference>
<dbReference type="AlphaFoldDB" id="A0AAC9YUJ7"/>
<evidence type="ECO:0000256" key="3">
    <source>
        <dbReference type="ARBA" id="ARBA00022692"/>
    </source>
</evidence>
<dbReference type="InterPro" id="IPR012809">
    <property type="entry name" value="ECF_CbiQ"/>
</dbReference>
<dbReference type="PANTHER" id="PTHR34857">
    <property type="entry name" value="SLL0384 PROTEIN"/>
    <property type="match status" value="1"/>
</dbReference>
<organism evidence="7 8">
    <name type="scientific">Candidatus Planktophila dulcis</name>
    <dbReference type="NCBI Taxonomy" id="1884914"/>
    <lineage>
        <taxon>Bacteria</taxon>
        <taxon>Bacillati</taxon>
        <taxon>Actinomycetota</taxon>
        <taxon>Actinomycetes</taxon>
        <taxon>Candidatus Nanopelagicales</taxon>
        <taxon>Candidatus Nanopelagicaceae</taxon>
        <taxon>Candidatus Planktophila</taxon>
    </lineage>
</organism>
<feature type="transmembrane region" description="Helical" evidence="6">
    <location>
        <begin position="93"/>
        <end position="114"/>
    </location>
</feature>
<dbReference type="RefSeq" id="WP_095696472.1">
    <property type="nucleotide sequence ID" value="NZ_CP016770.1"/>
</dbReference>
<dbReference type="PANTHER" id="PTHR34857:SF2">
    <property type="entry name" value="SLL0384 PROTEIN"/>
    <property type="match status" value="1"/>
</dbReference>
<evidence type="ECO:0000256" key="6">
    <source>
        <dbReference type="SAM" id="Phobius"/>
    </source>
</evidence>
<feature type="transmembrane region" description="Helical" evidence="6">
    <location>
        <begin position="216"/>
        <end position="234"/>
    </location>
</feature>
<dbReference type="InterPro" id="IPR003339">
    <property type="entry name" value="ABC/ECF_trnsptr_transmembrane"/>
</dbReference>
<name>A0AAC9YUJ7_9ACTN</name>
<feature type="transmembrane region" description="Helical" evidence="6">
    <location>
        <begin position="56"/>
        <end position="73"/>
    </location>
</feature>
<dbReference type="Pfam" id="PF02361">
    <property type="entry name" value="CbiQ"/>
    <property type="match status" value="1"/>
</dbReference>
<keyword evidence="8" id="KW-1185">Reference proteome</keyword>
<keyword evidence="3 6" id="KW-0812">Transmembrane</keyword>
<protein>
    <submittedName>
        <fullName evidence="7">Cobalt/nickel transport system permease protein</fullName>
    </submittedName>
</protein>
<dbReference type="GO" id="GO:0043190">
    <property type="term" value="C:ATP-binding cassette (ABC) transporter complex"/>
    <property type="evidence" value="ECO:0007669"/>
    <property type="project" value="InterPro"/>
</dbReference>
<keyword evidence="5 6" id="KW-0472">Membrane</keyword>
<evidence type="ECO:0000256" key="5">
    <source>
        <dbReference type="ARBA" id="ARBA00023136"/>
    </source>
</evidence>
<dbReference type="Proteomes" id="UP000217216">
    <property type="component" value="Chromosome"/>
</dbReference>
<evidence type="ECO:0000313" key="8">
    <source>
        <dbReference type="Proteomes" id="UP000217216"/>
    </source>
</evidence>
<gene>
    <name evidence="7" type="ORF">A1s21155_06265</name>
</gene>
<dbReference type="InterPro" id="IPR051611">
    <property type="entry name" value="ECF_transporter_component"/>
</dbReference>
<dbReference type="KEGG" id="plak:A1s21155_06265"/>
<dbReference type="GeneID" id="300657769"/>
<keyword evidence="4 6" id="KW-1133">Transmembrane helix</keyword>
<dbReference type="EMBL" id="CP016770">
    <property type="protein sequence ID" value="ASY12534.1"/>
    <property type="molecule type" value="Genomic_DNA"/>
</dbReference>
<evidence type="ECO:0000313" key="7">
    <source>
        <dbReference type="EMBL" id="ASY12534.1"/>
    </source>
</evidence>
<feature type="transmembrane region" description="Helical" evidence="6">
    <location>
        <begin position="31"/>
        <end position="49"/>
    </location>
</feature>
<evidence type="ECO:0000256" key="4">
    <source>
        <dbReference type="ARBA" id="ARBA00022989"/>
    </source>
</evidence>
<evidence type="ECO:0000256" key="1">
    <source>
        <dbReference type="ARBA" id="ARBA00004651"/>
    </source>
</evidence>
<dbReference type="GO" id="GO:0006824">
    <property type="term" value="P:cobalt ion transport"/>
    <property type="evidence" value="ECO:0007669"/>
    <property type="project" value="InterPro"/>
</dbReference>
<sequence>MHSLPSHVKIVAVLSFVLVVVSTPITYWPAFVGFLILVIASSLAGKISLLTLSKRALIEVPFIFFAVLMPFVGTGERFELGPFNLNRDGLLAGLSIVAKGTLGVLSAVILSTTTTAREILRGLERLRLPLIMVQIASFMLRYINVISDEMERMRIARQSRGFDATGIKHWKVIATSAAALFIRSYERGERVHLAMLSRGFDGELPHTEVKSVGYSAWLRALSIPAFALLISIFFRMNG</sequence>
<proteinExistence type="predicted"/>
<comment type="subcellular location">
    <subcellularLocation>
        <location evidence="1">Cell membrane</location>
        <topology evidence="1">Multi-pass membrane protein</topology>
    </subcellularLocation>
</comment>
<dbReference type="NCBIfam" id="TIGR02454">
    <property type="entry name" value="ECF_T_CbiQ"/>
    <property type="match status" value="1"/>
</dbReference>